<dbReference type="InterPro" id="IPR043128">
    <property type="entry name" value="Rev_trsase/Diguanyl_cyclase"/>
</dbReference>
<dbReference type="InterPro" id="IPR050706">
    <property type="entry name" value="Cyclic-di-GMP_PDE-like"/>
</dbReference>
<dbReference type="SUPFAM" id="SSF55073">
    <property type="entry name" value="Nucleotide cyclase"/>
    <property type="match status" value="1"/>
</dbReference>
<comment type="caution">
    <text evidence="2">The sequence shown here is derived from an EMBL/GenBank/DDBJ whole genome shotgun (WGS) entry which is preliminary data.</text>
</comment>
<dbReference type="AlphaFoldDB" id="A0A3N7HW50"/>
<evidence type="ECO:0000313" key="2">
    <source>
        <dbReference type="EMBL" id="RQP25616.1"/>
    </source>
</evidence>
<dbReference type="PANTHER" id="PTHR33121">
    <property type="entry name" value="CYCLIC DI-GMP PHOSPHODIESTERASE PDEF"/>
    <property type="match status" value="1"/>
</dbReference>
<protein>
    <submittedName>
        <fullName evidence="2">Diguanylate cyclase</fullName>
    </submittedName>
</protein>
<gene>
    <name evidence="2" type="ORF">DZC73_00615</name>
</gene>
<dbReference type="Gene3D" id="3.30.70.270">
    <property type="match status" value="1"/>
</dbReference>
<evidence type="ECO:0000259" key="1">
    <source>
        <dbReference type="PROSITE" id="PS50887"/>
    </source>
</evidence>
<keyword evidence="3" id="KW-1185">Reference proteome</keyword>
<name>A0A3N7HW50_9BURK</name>
<dbReference type="InterPro" id="IPR000160">
    <property type="entry name" value="GGDEF_dom"/>
</dbReference>
<dbReference type="GO" id="GO:0071111">
    <property type="term" value="F:cyclic-guanylate-specific phosphodiesterase activity"/>
    <property type="evidence" value="ECO:0007669"/>
    <property type="project" value="InterPro"/>
</dbReference>
<feature type="domain" description="GGDEF" evidence="1">
    <location>
        <begin position="166"/>
        <end position="299"/>
    </location>
</feature>
<dbReference type="RefSeq" id="WP_124538269.1">
    <property type="nucleotide sequence ID" value="NZ_QUSW01000001.1"/>
</dbReference>
<evidence type="ECO:0000313" key="3">
    <source>
        <dbReference type="Proteomes" id="UP000267464"/>
    </source>
</evidence>
<dbReference type="OrthoDB" id="5289013at2"/>
<organism evidence="2 3">
    <name type="scientific">Piscinibacter terrae</name>
    <dbReference type="NCBI Taxonomy" id="2496871"/>
    <lineage>
        <taxon>Bacteria</taxon>
        <taxon>Pseudomonadati</taxon>
        <taxon>Pseudomonadota</taxon>
        <taxon>Betaproteobacteria</taxon>
        <taxon>Burkholderiales</taxon>
        <taxon>Sphaerotilaceae</taxon>
        <taxon>Piscinibacter</taxon>
    </lineage>
</organism>
<dbReference type="SMART" id="SM00267">
    <property type="entry name" value="GGDEF"/>
    <property type="match status" value="1"/>
</dbReference>
<proteinExistence type="predicted"/>
<accession>A0A3N7HW50</accession>
<dbReference type="PROSITE" id="PS50887">
    <property type="entry name" value="GGDEF"/>
    <property type="match status" value="1"/>
</dbReference>
<dbReference type="Pfam" id="PF00990">
    <property type="entry name" value="GGDEF"/>
    <property type="match status" value="1"/>
</dbReference>
<sequence>MSNAALRVLLVTGEGTTLPALASASAFGPFEIHASDDLDAAMVRLGSEHYDAIVVAVKTVDARKLLQWPALSQATSEPALIVLTTDEPGAELATQLVRKGVQDVLPTSIDAVDALPRAVRLAIERKGQDKLTRKAYATDLMTGLPNQSQLVEHVNQLIALREREPAPMALLVIRVEGLASAEAKFGAESANVLRRKIAVRLRVGVRASDVVASVGPDSFAVLLPRFQDPQDADRVAAKLAAALQPPFAMSGGEAAVSVAHGIAHYPADGKDAITLLRRGSGLAASAQAVGGTGYANRPGTAAND</sequence>
<dbReference type="NCBIfam" id="TIGR00254">
    <property type="entry name" value="GGDEF"/>
    <property type="match status" value="1"/>
</dbReference>
<dbReference type="PANTHER" id="PTHR33121:SF70">
    <property type="entry name" value="SIGNALING PROTEIN YKOW"/>
    <property type="match status" value="1"/>
</dbReference>
<reference evidence="2 3" key="1">
    <citation type="submission" date="2018-08" db="EMBL/GenBank/DDBJ databases">
        <authorList>
            <person name="Khan S.A."/>
            <person name="Jeon C.O."/>
            <person name="Chun B.H."/>
            <person name="Jeong S.E."/>
        </authorList>
    </citation>
    <scope>NUCLEOTIDE SEQUENCE [LARGE SCALE GENOMIC DNA]</scope>
    <source>
        <strain evidence="2 3">S-16</strain>
    </source>
</reference>
<reference evidence="2 3" key="2">
    <citation type="submission" date="2018-12" db="EMBL/GenBank/DDBJ databases">
        <title>Rhizobacter gummiphilus sp. nov., a rubber-degrading bacterium isolated from the soil of a botanical garden in Japan.</title>
        <authorList>
            <person name="Shunsuke S.S."/>
        </authorList>
    </citation>
    <scope>NUCLEOTIDE SEQUENCE [LARGE SCALE GENOMIC DNA]</scope>
    <source>
        <strain evidence="2 3">S-16</strain>
    </source>
</reference>
<dbReference type="CDD" id="cd01949">
    <property type="entry name" value="GGDEF"/>
    <property type="match status" value="1"/>
</dbReference>
<dbReference type="EMBL" id="QUSW01000001">
    <property type="protein sequence ID" value="RQP25616.1"/>
    <property type="molecule type" value="Genomic_DNA"/>
</dbReference>
<dbReference type="InterPro" id="IPR029787">
    <property type="entry name" value="Nucleotide_cyclase"/>
</dbReference>
<dbReference type="Proteomes" id="UP000267464">
    <property type="component" value="Unassembled WGS sequence"/>
</dbReference>